<keyword evidence="4" id="KW-0408">Iron</keyword>
<dbReference type="PANTHER" id="PTHR11228:SF7">
    <property type="entry name" value="PQQA PEPTIDE CYCLASE"/>
    <property type="match status" value="1"/>
</dbReference>
<reference evidence="8 9" key="1">
    <citation type="submission" date="2017-11" db="EMBL/GenBank/DDBJ databases">
        <title>Draft genome sequence of Rhizobiales bacterium SY3-13.</title>
        <authorList>
            <person name="Sun C."/>
        </authorList>
    </citation>
    <scope>NUCLEOTIDE SEQUENCE [LARGE SCALE GENOMIC DNA]</scope>
    <source>
        <strain evidence="8 9">SY3-13</strain>
    </source>
</reference>
<dbReference type="GO" id="GO:0003824">
    <property type="term" value="F:catalytic activity"/>
    <property type="evidence" value="ECO:0007669"/>
    <property type="project" value="InterPro"/>
</dbReference>
<dbReference type="PANTHER" id="PTHR11228">
    <property type="entry name" value="RADICAL SAM DOMAIN PROTEIN"/>
    <property type="match status" value="1"/>
</dbReference>
<evidence type="ECO:0000256" key="3">
    <source>
        <dbReference type="ARBA" id="ARBA00022723"/>
    </source>
</evidence>
<gene>
    <name evidence="8" type="ORF">CVT23_12325</name>
</gene>
<dbReference type="SFLD" id="SFLDS00029">
    <property type="entry name" value="Radical_SAM"/>
    <property type="match status" value="1"/>
</dbReference>
<dbReference type="CDD" id="cd01335">
    <property type="entry name" value="Radical_SAM"/>
    <property type="match status" value="1"/>
</dbReference>
<dbReference type="Proteomes" id="UP000229498">
    <property type="component" value="Unassembled WGS sequence"/>
</dbReference>
<dbReference type="RefSeq" id="WP_109792079.1">
    <property type="nucleotide sequence ID" value="NZ_PHIG01000033.1"/>
</dbReference>
<comment type="caution">
    <text evidence="8">The sequence shown here is derived from an EMBL/GenBank/DDBJ whole genome shotgun (WGS) entry which is preliminary data.</text>
</comment>
<protein>
    <submittedName>
        <fullName evidence="8">Radical SAM protein</fullName>
    </submittedName>
</protein>
<dbReference type="InterPro" id="IPR013785">
    <property type="entry name" value="Aldolase_TIM"/>
</dbReference>
<dbReference type="SUPFAM" id="SSF102114">
    <property type="entry name" value="Radical SAM enzymes"/>
    <property type="match status" value="1"/>
</dbReference>
<evidence type="ECO:0000256" key="6">
    <source>
        <dbReference type="SAM" id="MobiDB-lite"/>
    </source>
</evidence>
<dbReference type="SFLD" id="SFLDG01067">
    <property type="entry name" value="SPASM/twitch_domain_containing"/>
    <property type="match status" value="1"/>
</dbReference>
<dbReference type="InterPro" id="IPR050377">
    <property type="entry name" value="Radical_SAM_PqqE_MftC-like"/>
</dbReference>
<sequence>MTDAAAQQRAPGLDPAKFRDPEITADGSARASVALDRLQTLWFNTGTLCNLECVNCYIESSPTNDRLQYLPLAEAERFMDELDRDFRAVEIGFTGGEPFMNPDFMAMLESALVRGYRALVLTNAMRPMMKRAGELLALRERFGERLHVRVSIDHYSRELHDLERGAGAWDRMLPGLDWLAANGFRLSVAGRTFWKESEDSLREGFGRFLAARGIGLDAADPERLVLFPEMDAAADVPEITTACWGILDVEPSSMMCASSRMVIHRKGAPSATVAPCTLLPYETGLEMGRTLAEARAEVKLNHPHCARFCVLGGGSCSRA</sequence>
<dbReference type="GO" id="GO:0046872">
    <property type="term" value="F:metal ion binding"/>
    <property type="evidence" value="ECO:0007669"/>
    <property type="project" value="UniProtKB-KW"/>
</dbReference>
<evidence type="ECO:0000256" key="1">
    <source>
        <dbReference type="ARBA" id="ARBA00001966"/>
    </source>
</evidence>
<keyword evidence="3" id="KW-0479">Metal-binding</keyword>
<keyword evidence="5" id="KW-0411">Iron-sulfur</keyword>
<evidence type="ECO:0000259" key="7">
    <source>
        <dbReference type="Pfam" id="PF04055"/>
    </source>
</evidence>
<evidence type="ECO:0000313" key="8">
    <source>
        <dbReference type="EMBL" id="PJK29379.1"/>
    </source>
</evidence>
<dbReference type="Pfam" id="PF04055">
    <property type="entry name" value="Radical_SAM"/>
    <property type="match status" value="1"/>
</dbReference>
<organism evidence="8 9">
    <name type="scientific">Minwuia thermotolerans</name>
    <dbReference type="NCBI Taxonomy" id="2056226"/>
    <lineage>
        <taxon>Bacteria</taxon>
        <taxon>Pseudomonadati</taxon>
        <taxon>Pseudomonadota</taxon>
        <taxon>Alphaproteobacteria</taxon>
        <taxon>Minwuiales</taxon>
        <taxon>Minwuiaceae</taxon>
        <taxon>Minwuia</taxon>
    </lineage>
</organism>
<evidence type="ECO:0000256" key="4">
    <source>
        <dbReference type="ARBA" id="ARBA00023004"/>
    </source>
</evidence>
<evidence type="ECO:0000256" key="5">
    <source>
        <dbReference type="ARBA" id="ARBA00023014"/>
    </source>
</evidence>
<dbReference type="EMBL" id="PHIG01000033">
    <property type="protein sequence ID" value="PJK29379.1"/>
    <property type="molecule type" value="Genomic_DNA"/>
</dbReference>
<dbReference type="AlphaFoldDB" id="A0A2M9G106"/>
<keyword evidence="9" id="KW-1185">Reference proteome</keyword>
<evidence type="ECO:0000256" key="2">
    <source>
        <dbReference type="ARBA" id="ARBA00022691"/>
    </source>
</evidence>
<feature type="domain" description="Radical SAM core" evidence="7">
    <location>
        <begin position="44"/>
        <end position="188"/>
    </location>
</feature>
<dbReference type="GO" id="GO:0051536">
    <property type="term" value="F:iron-sulfur cluster binding"/>
    <property type="evidence" value="ECO:0007669"/>
    <property type="project" value="UniProtKB-KW"/>
</dbReference>
<comment type="cofactor">
    <cofactor evidence="1">
        <name>[4Fe-4S] cluster</name>
        <dbReference type="ChEBI" id="CHEBI:49883"/>
    </cofactor>
</comment>
<dbReference type="InterPro" id="IPR007197">
    <property type="entry name" value="rSAM"/>
</dbReference>
<evidence type="ECO:0000313" key="9">
    <source>
        <dbReference type="Proteomes" id="UP000229498"/>
    </source>
</evidence>
<accession>A0A2M9G106</accession>
<dbReference type="Gene3D" id="3.20.20.70">
    <property type="entry name" value="Aldolase class I"/>
    <property type="match status" value="1"/>
</dbReference>
<feature type="region of interest" description="Disordered" evidence="6">
    <location>
        <begin position="1"/>
        <end position="21"/>
    </location>
</feature>
<proteinExistence type="predicted"/>
<dbReference type="OrthoDB" id="9810775at2"/>
<name>A0A2M9G106_9PROT</name>
<dbReference type="InterPro" id="IPR058240">
    <property type="entry name" value="rSAM_sf"/>
</dbReference>
<keyword evidence="2" id="KW-0949">S-adenosyl-L-methionine</keyword>